<evidence type="ECO:0000256" key="3">
    <source>
        <dbReference type="ARBA" id="ARBA00023125"/>
    </source>
</evidence>
<dbReference type="SUPFAM" id="SSF48498">
    <property type="entry name" value="Tetracyclin repressor-like, C-terminal domain"/>
    <property type="match status" value="1"/>
</dbReference>
<evidence type="ECO:0000313" key="8">
    <source>
        <dbReference type="Proteomes" id="UP000182152"/>
    </source>
</evidence>
<dbReference type="PANTHER" id="PTHR30055">
    <property type="entry name" value="HTH-TYPE TRANSCRIPTIONAL REGULATOR RUTR"/>
    <property type="match status" value="1"/>
</dbReference>
<dbReference type="SUPFAM" id="SSF46689">
    <property type="entry name" value="Homeodomain-like"/>
    <property type="match status" value="1"/>
</dbReference>
<keyword evidence="8" id="KW-1185">Reference proteome</keyword>
<organism evidence="7 8">
    <name type="scientific">Enterococcus ratti</name>
    <dbReference type="NCBI Taxonomy" id="150033"/>
    <lineage>
        <taxon>Bacteria</taxon>
        <taxon>Bacillati</taxon>
        <taxon>Bacillota</taxon>
        <taxon>Bacilli</taxon>
        <taxon>Lactobacillales</taxon>
        <taxon>Enterococcaceae</taxon>
        <taxon>Enterococcus</taxon>
    </lineage>
</organism>
<keyword evidence="4" id="KW-0804">Transcription</keyword>
<feature type="domain" description="HTH tetR-type" evidence="6">
    <location>
        <begin position="1"/>
        <end position="57"/>
    </location>
</feature>
<evidence type="ECO:0000256" key="5">
    <source>
        <dbReference type="PROSITE-ProRule" id="PRU00335"/>
    </source>
</evidence>
<evidence type="ECO:0000259" key="6">
    <source>
        <dbReference type="PROSITE" id="PS50977"/>
    </source>
</evidence>
<dbReference type="AlphaFoldDB" id="A0A1L8WAD4"/>
<reference evidence="7 8" key="1">
    <citation type="submission" date="2014-12" db="EMBL/GenBank/DDBJ databases">
        <title>Draft genome sequences of 29 type strains of Enterococci.</title>
        <authorList>
            <person name="Zhong Z."/>
            <person name="Sun Z."/>
            <person name="Liu W."/>
            <person name="Zhang W."/>
            <person name="Zhang H."/>
        </authorList>
    </citation>
    <scope>NUCLEOTIDE SEQUENCE [LARGE SCALE GENOMIC DNA]</scope>
    <source>
        <strain evidence="7 8">DSM 15687</strain>
    </source>
</reference>
<evidence type="ECO:0000256" key="1">
    <source>
        <dbReference type="ARBA" id="ARBA00022491"/>
    </source>
</evidence>
<dbReference type="PRINTS" id="PR00400">
    <property type="entry name" value="TETREPRESSOR"/>
</dbReference>
<dbReference type="Pfam" id="PF02909">
    <property type="entry name" value="TetR_C_1"/>
    <property type="match status" value="1"/>
</dbReference>
<dbReference type="InterPro" id="IPR003012">
    <property type="entry name" value="Tet_transcr_reg_TetR"/>
</dbReference>
<evidence type="ECO:0000256" key="2">
    <source>
        <dbReference type="ARBA" id="ARBA00023015"/>
    </source>
</evidence>
<dbReference type="STRING" id="150033.RV14_GL001264"/>
<gene>
    <name evidence="7" type="ORF">RV14_GL001264</name>
</gene>
<dbReference type="Gene3D" id="1.10.10.60">
    <property type="entry name" value="Homeodomain-like"/>
    <property type="match status" value="1"/>
</dbReference>
<dbReference type="Gene3D" id="1.10.357.10">
    <property type="entry name" value="Tetracycline Repressor, domain 2"/>
    <property type="match status" value="1"/>
</dbReference>
<dbReference type="InterPro" id="IPR050109">
    <property type="entry name" value="HTH-type_TetR-like_transc_reg"/>
</dbReference>
<feature type="DNA-binding region" description="H-T-H motif" evidence="5">
    <location>
        <begin position="20"/>
        <end position="39"/>
    </location>
</feature>
<sequence>MIIQAAFAILAETNELSKLSMRSLAQKTEVKAPALYWHFKNKQELLQKMAEAMENELVIPDQHLPWQERLVQFMENYYDLFTQFPCGAELEIHTLPTYPGRHTHLEVMSQILVEVGFSTECSRQAIFALHNLLIGQLMDDQHEQKLRQKIIARNHLLKDTIFPVKNDVKKSEEGKANCSAHTHDKNKKQLFLNNVAIYLQGLSLQKKQ</sequence>
<dbReference type="InterPro" id="IPR004111">
    <property type="entry name" value="Repressor_TetR_C"/>
</dbReference>
<dbReference type="Pfam" id="PF00440">
    <property type="entry name" value="TetR_N"/>
    <property type="match status" value="1"/>
</dbReference>
<proteinExistence type="predicted"/>
<dbReference type="PROSITE" id="PS50977">
    <property type="entry name" value="HTH_TETR_2"/>
    <property type="match status" value="1"/>
</dbReference>
<dbReference type="PANTHER" id="PTHR30055:SF234">
    <property type="entry name" value="HTH-TYPE TRANSCRIPTIONAL REGULATOR BETI"/>
    <property type="match status" value="1"/>
</dbReference>
<dbReference type="GO" id="GO:0003700">
    <property type="term" value="F:DNA-binding transcription factor activity"/>
    <property type="evidence" value="ECO:0007669"/>
    <property type="project" value="TreeGrafter"/>
</dbReference>
<protein>
    <submittedName>
        <fullName evidence="7">TetR family transcriptional regulator</fullName>
    </submittedName>
</protein>
<dbReference type="InterPro" id="IPR036271">
    <property type="entry name" value="Tet_transcr_reg_TetR-rel_C_sf"/>
</dbReference>
<dbReference type="GO" id="GO:0000976">
    <property type="term" value="F:transcription cis-regulatory region binding"/>
    <property type="evidence" value="ECO:0007669"/>
    <property type="project" value="TreeGrafter"/>
</dbReference>
<evidence type="ECO:0000313" key="7">
    <source>
        <dbReference type="EMBL" id="OJG77983.1"/>
    </source>
</evidence>
<dbReference type="InterPro" id="IPR009057">
    <property type="entry name" value="Homeodomain-like_sf"/>
</dbReference>
<dbReference type="GO" id="GO:0046677">
    <property type="term" value="P:response to antibiotic"/>
    <property type="evidence" value="ECO:0007669"/>
    <property type="project" value="InterPro"/>
</dbReference>
<dbReference type="EMBL" id="JXLB01000028">
    <property type="protein sequence ID" value="OJG77983.1"/>
    <property type="molecule type" value="Genomic_DNA"/>
</dbReference>
<dbReference type="Proteomes" id="UP000182152">
    <property type="component" value="Unassembled WGS sequence"/>
</dbReference>
<name>A0A1L8WAD4_9ENTE</name>
<accession>A0A1L8WAD4</accession>
<keyword evidence="3 5" id="KW-0238">DNA-binding</keyword>
<evidence type="ECO:0000256" key="4">
    <source>
        <dbReference type="ARBA" id="ARBA00023163"/>
    </source>
</evidence>
<keyword evidence="1" id="KW-0678">Repressor</keyword>
<comment type="caution">
    <text evidence="7">The sequence shown here is derived from an EMBL/GenBank/DDBJ whole genome shotgun (WGS) entry which is preliminary data.</text>
</comment>
<keyword evidence="2" id="KW-0805">Transcription regulation</keyword>
<dbReference type="GO" id="GO:0045892">
    <property type="term" value="P:negative regulation of DNA-templated transcription"/>
    <property type="evidence" value="ECO:0007669"/>
    <property type="project" value="InterPro"/>
</dbReference>
<dbReference type="InterPro" id="IPR001647">
    <property type="entry name" value="HTH_TetR"/>
</dbReference>